<dbReference type="SUPFAM" id="SSF56176">
    <property type="entry name" value="FAD-binding/transporter-associated domain-like"/>
    <property type="match status" value="1"/>
</dbReference>
<accession>A0A9Q9APL4</accession>
<keyword evidence="4" id="KW-0560">Oxidoreductase</keyword>
<dbReference type="Proteomes" id="UP001056384">
    <property type="component" value="Chromosome 4"/>
</dbReference>
<keyword evidence="3" id="KW-0274">FAD</keyword>
<keyword evidence="2" id="KW-0285">Flavoprotein</keyword>
<evidence type="ECO:0000256" key="4">
    <source>
        <dbReference type="ARBA" id="ARBA00023002"/>
    </source>
</evidence>
<feature type="signal peptide" evidence="5">
    <location>
        <begin position="1"/>
        <end position="18"/>
    </location>
</feature>
<dbReference type="PANTHER" id="PTHR42973">
    <property type="entry name" value="BINDING OXIDOREDUCTASE, PUTATIVE (AFU_ORTHOLOGUE AFUA_1G17690)-RELATED"/>
    <property type="match status" value="1"/>
</dbReference>
<gene>
    <name evidence="6" type="ORF">Slin15195_G060640</name>
</gene>
<evidence type="ECO:0000256" key="1">
    <source>
        <dbReference type="ARBA" id="ARBA00005466"/>
    </source>
</evidence>
<dbReference type="GO" id="GO:0050660">
    <property type="term" value="F:flavin adenine dinucleotide binding"/>
    <property type="evidence" value="ECO:0007669"/>
    <property type="project" value="InterPro"/>
</dbReference>
<keyword evidence="7" id="KW-1185">Reference proteome</keyword>
<evidence type="ECO:0000256" key="3">
    <source>
        <dbReference type="ARBA" id="ARBA00022827"/>
    </source>
</evidence>
<dbReference type="Gene3D" id="3.30.465.10">
    <property type="match status" value="1"/>
</dbReference>
<evidence type="ECO:0000313" key="7">
    <source>
        <dbReference type="Proteomes" id="UP001056384"/>
    </source>
</evidence>
<protein>
    <submittedName>
        <fullName evidence="6">FAD-binding, type PCMH, subdomain 2, FAD-binding, type PCMH-like superfamily</fullName>
    </submittedName>
</protein>
<dbReference type="InterPro" id="IPR016169">
    <property type="entry name" value="FAD-bd_PCMH_sub2"/>
</dbReference>
<dbReference type="GO" id="GO:0016491">
    <property type="term" value="F:oxidoreductase activity"/>
    <property type="evidence" value="ECO:0007669"/>
    <property type="project" value="UniProtKB-KW"/>
</dbReference>
<organism evidence="6 7">
    <name type="scientific">Septoria linicola</name>
    <dbReference type="NCBI Taxonomy" id="215465"/>
    <lineage>
        <taxon>Eukaryota</taxon>
        <taxon>Fungi</taxon>
        <taxon>Dikarya</taxon>
        <taxon>Ascomycota</taxon>
        <taxon>Pezizomycotina</taxon>
        <taxon>Dothideomycetes</taxon>
        <taxon>Dothideomycetidae</taxon>
        <taxon>Mycosphaerellales</taxon>
        <taxon>Mycosphaerellaceae</taxon>
        <taxon>Septoria</taxon>
    </lineage>
</organism>
<dbReference type="AlphaFoldDB" id="A0A9Q9APL4"/>
<keyword evidence="5" id="KW-0732">Signal</keyword>
<reference evidence="6" key="1">
    <citation type="submission" date="2022-06" db="EMBL/GenBank/DDBJ databases">
        <title>Complete genome sequences of two strains of the flax pathogen Septoria linicola.</title>
        <authorList>
            <person name="Lapalu N."/>
            <person name="Simon A."/>
            <person name="Demenou B."/>
            <person name="Paumier D."/>
            <person name="Guillot M.-P."/>
            <person name="Gout L."/>
            <person name="Valade R."/>
        </authorList>
    </citation>
    <scope>NUCLEOTIDE SEQUENCE</scope>
    <source>
        <strain evidence="6">SE15195</strain>
    </source>
</reference>
<evidence type="ECO:0000313" key="6">
    <source>
        <dbReference type="EMBL" id="USW52745.1"/>
    </source>
</evidence>
<evidence type="ECO:0000256" key="5">
    <source>
        <dbReference type="SAM" id="SignalP"/>
    </source>
</evidence>
<name>A0A9Q9APL4_9PEZI</name>
<dbReference type="InterPro" id="IPR036318">
    <property type="entry name" value="FAD-bd_PCMH-like_sf"/>
</dbReference>
<evidence type="ECO:0000256" key="2">
    <source>
        <dbReference type="ARBA" id="ARBA00022630"/>
    </source>
</evidence>
<dbReference type="EMBL" id="CP099421">
    <property type="protein sequence ID" value="USW52745.1"/>
    <property type="molecule type" value="Genomic_DNA"/>
</dbReference>
<dbReference type="PANTHER" id="PTHR42973:SF13">
    <property type="entry name" value="FAD-BINDING PCMH-TYPE DOMAIN-CONTAINING PROTEIN"/>
    <property type="match status" value="1"/>
</dbReference>
<sequence>MRDIFRAAILLLIPRATAQLVLQEQQPIQSPTACHLLAATFPGLVATISDKRYTTSQSSYWSARQADLKPDCRFYPKGAREIQEARADILIPYNVSIAVTSGGHSSTVGASNVDQGVTIDLSNFNSTLLVDDDEAVILGVAARWG</sequence>
<comment type="similarity">
    <text evidence="1">Belongs to the oxygen-dependent FAD-linked oxidoreductase family.</text>
</comment>
<feature type="chain" id="PRO_5040410828" evidence="5">
    <location>
        <begin position="19"/>
        <end position="145"/>
    </location>
</feature>
<proteinExistence type="inferred from homology"/>
<dbReference type="InterPro" id="IPR050416">
    <property type="entry name" value="FAD-linked_Oxidoreductase"/>
</dbReference>